<accession>X1DCJ8</accession>
<proteinExistence type="predicted"/>
<dbReference type="AlphaFoldDB" id="X1DCJ8"/>
<evidence type="ECO:0008006" key="3">
    <source>
        <dbReference type="Google" id="ProtNLM"/>
    </source>
</evidence>
<name>X1DCJ8_9ZZZZ</name>
<gene>
    <name evidence="2" type="ORF">S03H2_08360</name>
</gene>
<feature type="non-terminal residue" evidence="2">
    <location>
        <position position="1"/>
    </location>
</feature>
<organism evidence="2">
    <name type="scientific">marine sediment metagenome</name>
    <dbReference type="NCBI Taxonomy" id="412755"/>
    <lineage>
        <taxon>unclassified sequences</taxon>
        <taxon>metagenomes</taxon>
        <taxon>ecological metagenomes</taxon>
    </lineage>
</organism>
<dbReference type="SUPFAM" id="SSF53681">
    <property type="entry name" value="Aspartate/glutamate racemase"/>
    <property type="match status" value="1"/>
</dbReference>
<dbReference type="EMBL" id="BARU01004054">
    <property type="protein sequence ID" value="GAH18501.1"/>
    <property type="molecule type" value="Genomic_DNA"/>
</dbReference>
<sequence length="114" mass="12556">GTVRTGLYQDAFGETNVEVISPDKRDQDVVMESIYMEIKPRINLSKAKNQLIRVAGKLIDRGIEMIIIGCTDICLVVKDTDLPVPIVDSLEVLAEKIVSMASKEGSDVCKQGYI</sequence>
<dbReference type="PANTHER" id="PTHR21198:SF7">
    <property type="entry name" value="ASPARTATE-GLUTAMATE RACEMASE FAMILY"/>
    <property type="match status" value="1"/>
</dbReference>
<reference evidence="2" key="1">
    <citation type="journal article" date="2014" name="Front. Microbiol.">
        <title>High frequency of phylogenetically diverse reductive dehalogenase-homologous genes in deep subseafloor sedimentary metagenomes.</title>
        <authorList>
            <person name="Kawai M."/>
            <person name="Futagami T."/>
            <person name="Toyoda A."/>
            <person name="Takaki Y."/>
            <person name="Nishi S."/>
            <person name="Hori S."/>
            <person name="Arai W."/>
            <person name="Tsubouchi T."/>
            <person name="Morono Y."/>
            <person name="Uchiyama I."/>
            <person name="Ito T."/>
            <person name="Fujiyama A."/>
            <person name="Inagaki F."/>
            <person name="Takami H."/>
        </authorList>
    </citation>
    <scope>NUCLEOTIDE SEQUENCE</scope>
    <source>
        <strain evidence="2">Expedition CK06-06</strain>
    </source>
</reference>
<protein>
    <recommendedName>
        <fullName evidence="3">Aspartate racemase</fullName>
    </recommendedName>
</protein>
<evidence type="ECO:0000256" key="1">
    <source>
        <dbReference type="ARBA" id="ARBA00023235"/>
    </source>
</evidence>
<dbReference type="GO" id="GO:0047661">
    <property type="term" value="F:amino-acid racemase activity"/>
    <property type="evidence" value="ECO:0007669"/>
    <property type="project" value="InterPro"/>
</dbReference>
<keyword evidence="1" id="KW-0413">Isomerase</keyword>
<dbReference type="PANTHER" id="PTHR21198">
    <property type="entry name" value="GLUTAMATE RACEMASE"/>
    <property type="match status" value="1"/>
</dbReference>
<comment type="caution">
    <text evidence="2">The sequence shown here is derived from an EMBL/GenBank/DDBJ whole genome shotgun (WGS) entry which is preliminary data.</text>
</comment>
<dbReference type="InterPro" id="IPR001920">
    <property type="entry name" value="Asp/Glu_race"/>
</dbReference>
<dbReference type="Gene3D" id="3.40.50.1860">
    <property type="match status" value="1"/>
</dbReference>
<evidence type="ECO:0000313" key="2">
    <source>
        <dbReference type="EMBL" id="GAH18501.1"/>
    </source>
</evidence>
<dbReference type="Pfam" id="PF01177">
    <property type="entry name" value="Asp_Glu_race"/>
    <property type="match status" value="1"/>
</dbReference>
<dbReference type="InterPro" id="IPR015942">
    <property type="entry name" value="Asp/Glu/hydantoin_racemase"/>
</dbReference>